<feature type="region of interest" description="Disordered" evidence="1">
    <location>
        <begin position="37"/>
        <end position="73"/>
    </location>
</feature>
<proteinExistence type="predicted"/>
<organism evidence="2 3">
    <name type="scientific">Holothuria leucospilota</name>
    <name type="common">Black long sea cucumber</name>
    <name type="synonym">Mertensiothuria leucospilota</name>
    <dbReference type="NCBI Taxonomy" id="206669"/>
    <lineage>
        <taxon>Eukaryota</taxon>
        <taxon>Metazoa</taxon>
        <taxon>Echinodermata</taxon>
        <taxon>Eleutherozoa</taxon>
        <taxon>Echinozoa</taxon>
        <taxon>Holothuroidea</taxon>
        <taxon>Aspidochirotacea</taxon>
        <taxon>Aspidochirotida</taxon>
        <taxon>Holothuriidae</taxon>
        <taxon>Holothuria</taxon>
    </lineage>
</organism>
<evidence type="ECO:0000256" key="1">
    <source>
        <dbReference type="SAM" id="MobiDB-lite"/>
    </source>
</evidence>
<dbReference type="EMBL" id="JAIZAY010000002">
    <property type="protein sequence ID" value="KAJ8046257.1"/>
    <property type="molecule type" value="Genomic_DNA"/>
</dbReference>
<feature type="compositionally biased region" description="Basic residues" evidence="1">
    <location>
        <begin position="37"/>
        <end position="46"/>
    </location>
</feature>
<comment type="caution">
    <text evidence="2">The sequence shown here is derived from an EMBL/GenBank/DDBJ whole genome shotgun (WGS) entry which is preliminary data.</text>
</comment>
<accession>A0A9Q1HE58</accession>
<feature type="compositionally biased region" description="Basic and acidic residues" evidence="1">
    <location>
        <begin position="56"/>
        <end position="73"/>
    </location>
</feature>
<protein>
    <submittedName>
        <fullName evidence="2">Translation machinery-associated protein 7</fullName>
    </submittedName>
</protein>
<name>A0A9Q1HE58_HOLLE</name>
<gene>
    <name evidence="2" type="ORF">HOLleu_04874</name>
</gene>
<evidence type="ECO:0000313" key="3">
    <source>
        <dbReference type="Proteomes" id="UP001152320"/>
    </source>
</evidence>
<sequence>MLRGCIAAHCLKSQAQNVRENTWLLCPIFVFSLAGGKKKPLKQAKKGPKELDEDDLAFKQKQKEDQKKLDSMKAKAGQKGPLCKAVFIEYL</sequence>
<keyword evidence="3" id="KW-1185">Reference proteome</keyword>
<dbReference type="PANTHER" id="PTHR28632">
    <property type="entry name" value="TRANSLATION MACHINERY-ASSOCIATED PROTEIN 7"/>
    <property type="match status" value="1"/>
</dbReference>
<evidence type="ECO:0000313" key="2">
    <source>
        <dbReference type="EMBL" id="KAJ8046257.1"/>
    </source>
</evidence>
<dbReference type="Pfam" id="PF09072">
    <property type="entry name" value="TMA7"/>
    <property type="match status" value="1"/>
</dbReference>
<dbReference type="AlphaFoldDB" id="A0A9Q1HE58"/>
<dbReference type="InterPro" id="IPR015157">
    <property type="entry name" value="TMA7"/>
</dbReference>
<reference evidence="2" key="1">
    <citation type="submission" date="2021-10" db="EMBL/GenBank/DDBJ databases">
        <title>Tropical sea cucumber genome reveals ecological adaptation and Cuvierian tubules defense mechanism.</title>
        <authorList>
            <person name="Chen T."/>
        </authorList>
    </citation>
    <scope>NUCLEOTIDE SEQUENCE</scope>
    <source>
        <strain evidence="2">Nanhai2018</strain>
        <tissue evidence="2">Muscle</tissue>
    </source>
</reference>
<dbReference type="Proteomes" id="UP001152320">
    <property type="component" value="Chromosome 2"/>
</dbReference>